<dbReference type="EMBL" id="JBHRTS010000004">
    <property type="protein sequence ID" value="MFC3194203.1"/>
    <property type="molecule type" value="Genomic_DNA"/>
</dbReference>
<dbReference type="PANTHER" id="PTHR47752:SF1">
    <property type="entry name" value="HTH-TYPE TRANSCRIPTIONAL REPRESSOR FABR"/>
    <property type="match status" value="1"/>
</dbReference>
<dbReference type="InterPro" id="IPR009057">
    <property type="entry name" value="Homeodomain-like_sf"/>
</dbReference>
<sequence>MTVLTQSRSQQKERTRRAIIEAAIGQLSESQSFASLSLREVARQAGIAPTSFYRHFKDMEELGLTLVDESGLALRQVMRKARQRLKKKGSVIATSVKTFMEFTSSHPNIFRILFHERSGTTRALRDAVAREIQYFVVELTDYIQNNGFDHAAAYAQAEAMVAVIFNAGAESIASKPHQRQELEERAIQQLRYIAAGAAALQQKAP</sequence>
<dbReference type="Gene3D" id="1.10.10.60">
    <property type="entry name" value="Homeodomain-like"/>
    <property type="match status" value="1"/>
</dbReference>
<dbReference type="PROSITE" id="PS50977">
    <property type="entry name" value="HTH_TETR_2"/>
    <property type="match status" value="1"/>
</dbReference>
<evidence type="ECO:0000313" key="4">
    <source>
        <dbReference type="EMBL" id="MFC3194203.1"/>
    </source>
</evidence>
<dbReference type="Gene3D" id="1.10.357.10">
    <property type="entry name" value="Tetracycline Repressor, domain 2"/>
    <property type="match status" value="1"/>
</dbReference>
<protein>
    <submittedName>
        <fullName evidence="4">HTH-type transcriptional repressor FabR</fullName>
    </submittedName>
</protein>
<proteinExistence type="predicted"/>
<dbReference type="Proteomes" id="UP001595533">
    <property type="component" value="Unassembled WGS sequence"/>
</dbReference>
<evidence type="ECO:0000313" key="5">
    <source>
        <dbReference type="Proteomes" id="UP001595533"/>
    </source>
</evidence>
<dbReference type="RefSeq" id="WP_077412473.1">
    <property type="nucleotide sequence ID" value="NZ_JBHRTS010000004.1"/>
</dbReference>
<dbReference type="SUPFAM" id="SSF46689">
    <property type="entry name" value="Homeodomain-like"/>
    <property type="match status" value="1"/>
</dbReference>
<comment type="caution">
    <text evidence="4">The sequence shown here is derived from an EMBL/GenBank/DDBJ whole genome shotgun (WGS) entry which is preliminary data.</text>
</comment>
<keyword evidence="5" id="KW-1185">Reference proteome</keyword>
<accession>A0ABV7JBV2</accession>
<evidence type="ECO:0000259" key="3">
    <source>
        <dbReference type="PROSITE" id="PS50977"/>
    </source>
</evidence>
<evidence type="ECO:0000256" key="2">
    <source>
        <dbReference type="PROSITE-ProRule" id="PRU00335"/>
    </source>
</evidence>
<feature type="DNA-binding region" description="H-T-H motif" evidence="2">
    <location>
        <begin position="37"/>
        <end position="56"/>
    </location>
</feature>
<dbReference type="PANTHER" id="PTHR47752">
    <property type="entry name" value="HTH-TYPE TRANSCRIPTIONAL REPRESSOR FABR"/>
    <property type="match status" value="1"/>
</dbReference>
<dbReference type="NCBIfam" id="NF008402">
    <property type="entry name" value="PRK11202.1"/>
    <property type="match status" value="1"/>
</dbReference>
<feature type="domain" description="HTH tetR-type" evidence="3">
    <location>
        <begin position="13"/>
        <end position="74"/>
    </location>
</feature>
<dbReference type="InterPro" id="IPR001647">
    <property type="entry name" value="HTH_TetR"/>
</dbReference>
<dbReference type="InterPro" id="IPR050692">
    <property type="entry name" value="HTH_transcr_repressor_FabR"/>
</dbReference>
<dbReference type="PROSITE" id="PS01081">
    <property type="entry name" value="HTH_TETR_1"/>
    <property type="match status" value="1"/>
</dbReference>
<name>A0ABV7JBV2_9GAMM</name>
<evidence type="ECO:0000256" key="1">
    <source>
        <dbReference type="ARBA" id="ARBA00023125"/>
    </source>
</evidence>
<organism evidence="4 5">
    <name type="scientific">Marinicella sediminis</name>
    <dbReference type="NCBI Taxonomy" id="1792834"/>
    <lineage>
        <taxon>Bacteria</taxon>
        <taxon>Pseudomonadati</taxon>
        <taxon>Pseudomonadota</taxon>
        <taxon>Gammaproteobacteria</taxon>
        <taxon>Lysobacterales</taxon>
        <taxon>Marinicellaceae</taxon>
        <taxon>Marinicella</taxon>
    </lineage>
</organism>
<dbReference type="InterPro" id="IPR023772">
    <property type="entry name" value="DNA-bd_HTH_TetR-type_CS"/>
</dbReference>
<gene>
    <name evidence="4" type="primary">fabR</name>
    <name evidence="4" type="ORF">ACFODZ_08110</name>
</gene>
<keyword evidence="1 2" id="KW-0238">DNA-binding</keyword>
<reference evidence="5" key="1">
    <citation type="journal article" date="2019" name="Int. J. Syst. Evol. Microbiol.">
        <title>The Global Catalogue of Microorganisms (GCM) 10K type strain sequencing project: providing services to taxonomists for standard genome sequencing and annotation.</title>
        <authorList>
            <consortium name="The Broad Institute Genomics Platform"/>
            <consortium name="The Broad Institute Genome Sequencing Center for Infectious Disease"/>
            <person name="Wu L."/>
            <person name="Ma J."/>
        </authorList>
    </citation>
    <scope>NUCLEOTIDE SEQUENCE [LARGE SCALE GENOMIC DNA]</scope>
    <source>
        <strain evidence="5">KCTC 42953</strain>
    </source>
</reference>
<dbReference type="Pfam" id="PF00440">
    <property type="entry name" value="TetR_N"/>
    <property type="match status" value="1"/>
</dbReference>